<accession>U5EWX9</accession>
<organism evidence="13">
    <name type="scientific">Corethrella appendiculata</name>
    <dbReference type="NCBI Taxonomy" id="1370023"/>
    <lineage>
        <taxon>Eukaryota</taxon>
        <taxon>Metazoa</taxon>
        <taxon>Ecdysozoa</taxon>
        <taxon>Arthropoda</taxon>
        <taxon>Hexapoda</taxon>
        <taxon>Insecta</taxon>
        <taxon>Pterygota</taxon>
        <taxon>Neoptera</taxon>
        <taxon>Endopterygota</taxon>
        <taxon>Diptera</taxon>
        <taxon>Nematocera</taxon>
        <taxon>Culicoidea</taxon>
        <taxon>Chaoboridae</taxon>
        <taxon>Corethrella</taxon>
    </lineage>
</organism>
<feature type="compositionally biased region" description="Low complexity" evidence="10">
    <location>
        <begin position="682"/>
        <end position="692"/>
    </location>
</feature>
<dbReference type="PRINTS" id="PR00153">
    <property type="entry name" value="CSAPPISMRASE"/>
</dbReference>
<evidence type="ECO:0000256" key="5">
    <source>
        <dbReference type="ARBA" id="ARBA00022884"/>
    </source>
</evidence>
<evidence type="ECO:0000259" key="11">
    <source>
        <dbReference type="PROSITE" id="PS50072"/>
    </source>
</evidence>
<dbReference type="AlphaFoldDB" id="U5EWX9"/>
<feature type="domain" description="PPIase cyclophilin-type" evidence="11">
    <location>
        <begin position="6"/>
        <end position="161"/>
    </location>
</feature>
<dbReference type="GO" id="GO:0005634">
    <property type="term" value="C:nucleus"/>
    <property type="evidence" value="ECO:0007669"/>
    <property type="project" value="UniProtKB-SubCell"/>
</dbReference>
<keyword evidence="5 9" id="KW-0694">RNA-binding</keyword>
<evidence type="ECO:0000256" key="10">
    <source>
        <dbReference type="SAM" id="MobiDB-lite"/>
    </source>
</evidence>
<dbReference type="FunFam" id="2.40.100.10:FF:000015">
    <property type="entry name" value="Peptidyl-prolyl cis-trans isomerase"/>
    <property type="match status" value="1"/>
</dbReference>
<dbReference type="Pfam" id="PF00076">
    <property type="entry name" value="RRM_1"/>
    <property type="match status" value="1"/>
</dbReference>
<feature type="compositionally biased region" description="Basic and acidic residues" evidence="10">
    <location>
        <begin position="493"/>
        <end position="534"/>
    </location>
</feature>
<feature type="region of interest" description="Disordered" evidence="10">
    <location>
        <begin position="435"/>
        <end position="744"/>
    </location>
</feature>
<dbReference type="PANTHER" id="PTHR45843">
    <property type="entry name" value="PEPTIDYL-PROLYL CIS-TRANS ISOMERASE-LIKE 4"/>
    <property type="match status" value="1"/>
</dbReference>
<keyword evidence="6" id="KW-0697">Rotamase</keyword>
<dbReference type="SMART" id="SM00360">
    <property type="entry name" value="RRM"/>
    <property type="match status" value="1"/>
</dbReference>
<feature type="compositionally biased region" description="Polar residues" evidence="10">
    <location>
        <begin position="535"/>
        <end position="547"/>
    </location>
</feature>
<feature type="compositionally biased region" description="Basic and acidic residues" evidence="10">
    <location>
        <begin position="578"/>
        <end position="590"/>
    </location>
</feature>
<dbReference type="PROSITE" id="PS50072">
    <property type="entry name" value="CSA_PPIASE_2"/>
    <property type="match status" value="1"/>
</dbReference>
<evidence type="ECO:0000256" key="6">
    <source>
        <dbReference type="ARBA" id="ARBA00023110"/>
    </source>
</evidence>
<feature type="compositionally biased region" description="Basic residues" evidence="10">
    <location>
        <begin position="371"/>
        <end position="397"/>
    </location>
</feature>
<feature type="compositionally biased region" description="Basic and acidic residues" evidence="10">
    <location>
        <begin position="435"/>
        <end position="446"/>
    </location>
</feature>
<evidence type="ECO:0000256" key="2">
    <source>
        <dbReference type="ARBA" id="ARBA00002388"/>
    </source>
</evidence>
<evidence type="ECO:0000256" key="4">
    <source>
        <dbReference type="ARBA" id="ARBA00013194"/>
    </source>
</evidence>
<dbReference type="Pfam" id="PF00160">
    <property type="entry name" value="Pro_isomerase"/>
    <property type="match status" value="1"/>
</dbReference>
<dbReference type="CDD" id="cd01921">
    <property type="entry name" value="cyclophilin_RRM"/>
    <property type="match status" value="1"/>
</dbReference>
<evidence type="ECO:0000256" key="9">
    <source>
        <dbReference type="PROSITE-ProRule" id="PRU00176"/>
    </source>
</evidence>
<feature type="compositionally biased region" description="Basic and acidic residues" evidence="10">
    <location>
        <begin position="607"/>
        <end position="623"/>
    </location>
</feature>
<dbReference type="InterPro" id="IPR002130">
    <property type="entry name" value="Cyclophilin-type_PPIase_dom"/>
</dbReference>
<dbReference type="GO" id="GO:0003723">
    <property type="term" value="F:RNA binding"/>
    <property type="evidence" value="ECO:0007669"/>
    <property type="project" value="UniProtKB-UniRule"/>
</dbReference>
<comment type="catalytic activity">
    <reaction evidence="1">
        <text>[protein]-peptidylproline (omega=180) = [protein]-peptidylproline (omega=0)</text>
        <dbReference type="Rhea" id="RHEA:16237"/>
        <dbReference type="Rhea" id="RHEA-COMP:10747"/>
        <dbReference type="Rhea" id="RHEA-COMP:10748"/>
        <dbReference type="ChEBI" id="CHEBI:83833"/>
        <dbReference type="ChEBI" id="CHEBI:83834"/>
        <dbReference type="EC" id="5.2.1.8"/>
    </reaction>
</comment>
<dbReference type="CDD" id="cd12235">
    <property type="entry name" value="RRM_PPIL4"/>
    <property type="match status" value="1"/>
</dbReference>
<evidence type="ECO:0000256" key="3">
    <source>
        <dbReference type="ARBA" id="ARBA00004123"/>
    </source>
</evidence>
<evidence type="ECO:0000313" key="13">
    <source>
        <dbReference type="EMBL" id="JAB59526.1"/>
    </source>
</evidence>
<dbReference type="PANTHER" id="PTHR45843:SF1">
    <property type="entry name" value="PEPTIDYL-PROLYL CIS-TRANS ISOMERASE-LIKE 4"/>
    <property type="match status" value="1"/>
</dbReference>
<reference evidence="13" key="1">
    <citation type="journal article" date="2014" name="Insect Biochem. Mol. Biol.">
        <title>An insight into the sialome of the frog biting fly, Corethrella appendiculata.</title>
        <authorList>
            <person name="Ribeiro J.M.C."/>
            <person name="Chagas A.C."/>
            <person name="Pham V.M."/>
            <person name="Lounibos L.P."/>
            <person name="Calvo E."/>
        </authorList>
    </citation>
    <scope>NUCLEOTIDE SEQUENCE</scope>
    <source>
        <tissue evidence="13">Salivary glands</tissue>
    </source>
</reference>
<feature type="compositionally biased region" description="Low complexity" evidence="10">
    <location>
        <begin position="625"/>
        <end position="644"/>
    </location>
</feature>
<feature type="domain" description="RRM" evidence="12">
    <location>
        <begin position="240"/>
        <end position="318"/>
    </location>
</feature>
<dbReference type="SUPFAM" id="SSF54928">
    <property type="entry name" value="RNA-binding domain, RBD"/>
    <property type="match status" value="1"/>
</dbReference>
<comment type="function">
    <text evidence="2">PPIases accelerate the folding of proteins. It catalyzes the cis-trans isomerization of proline imidic peptide bonds in oligopeptides.</text>
</comment>
<dbReference type="InterPro" id="IPR029000">
    <property type="entry name" value="Cyclophilin-like_dom_sf"/>
</dbReference>
<dbReference type="FunFam" id="3.30.70.330:FF:000287">
    <property type="entry name" value="Peptidyl-prolyl cis-trans isomerase"/>
    <property type="match status" value="1"/>
</dbReference>
<feature type="region of interest" description="Disordered" evidence="10">
    <location>
        <begin position="344"/>
        <end position="421"/>
    </location>
</feature>
<comment type="subcellular location">
    <subcellularLocation>
        <location evidence="3">Nucleus</location>
    </subcellularLocation>
</comment>
<dbReference type="InterPro" id="IPR012677">
    <property type="entry name" value="Nucleotide-bd_a/b_plait_sf"/>
</dbReference>
<feature type="compositionally biased region" description="Basic residues" evidence="10">
    <location>
        <begin position="663"/>
        <end position="679"/>
    </location>
</feature>
<keyword evidence="8" id="KW-0539">Nucleus</keyword>
<dbReference type="InterPro" id="IPR035538">
    <property type="entry name" value="Cyclophilin_PPIL4"/>
</dbReference>
<feature type="compositionally biased region" description="Basic residues" evidence="10">
    <location>
        <begin position="350"/>
        <end position="361"/>
    </location>
</feature>
<feature type="compositionally biased region" description="Basic residues" evidence="10">
    <location>
        <begin position="699"/>
        <end position="715"/>
    </location>
</feature>
<dbReference type="Gene3D" id="3.30.70.330">
    <property type="match status" value="1"/>
</dbReference>
<keyword evidence="7 13" id="KW-0413">Isomerase</keyword>
<feature type="compositionally biased region" description="Basic and acidic residues" evidence="10">
    <location>
        <begin position="403"/>
        <end position="413"/>
    </location>
</feature>
<feature type="region of interest" description="Disordered" evidence="10">
    <location>
        <begin position="167"/>
        <end position="187"/>
    </location>
</feature>
<dbReference type="InterPro" id="IPR000504">
    <property type="entry name" value="RRM_dom"/>
</dbReference>
<evidence type="ECO:0000256" key="7">
    <source>
        <dbReference type="ARBA" id="ARBA00023235"/>
    </source>
</evidence>
<protein>
    <recommendedName>
        <fullName evidence="4">peptidylprolyl isomerase</fullName>
        <ecNumber evidence="4">5.2.1.8</ecNumber>
    </recommendedName>
</protein>
<dbReference type="GO" id="GO:0003755">
    <property type="term" value="F:peptidyl-prolyl cis-trans isomerase activity"/>
    <property type="evidence" value="ECO:0007669"/>
    <property type="project" value="UniProtKB-KW"/>
</dbReference>
<proteinExistence type="evidence at transcript level"/>
<dbReference type="EC" id="5.2.1.8" evidence="4"/>
<dbReference type="Gene3D" id="2.40.100.10">
    <property type="entry name" value="Cyclophilin-like"/>
    <property type="match status" value="1"/>
</dbReference>
<dbReference type="EMBL" id="GANO01000345">
    <property type="protein sequence ID" value="JAB59526.1"/>
    <property type="molecule type" value="mRNA"/>
</dbReference>
<dbReference type="PROSITE" id="PS50102">
    <property type="entry name" value="RRM"/>
    <property type="match status" value="1"/>
</dbReference>
<evidence type="ECO:0000256" key="8">
    <source>
        <dbReference type="ARBA" id="ARBA00023242"/>
    </source>
</evidence>
<name>U5EWX9_9DIPT</name>
<dbReference type="InterPro" id="IPR035542">
    <property type="entry name" value="CRIP"/>
</dbReference>
<evidence type="ECO:0000256" key="1">
    <source>
        <dbReference type="ARBA" id="ARBA00000971"/>
    </source>
</evidence>
<evidence type="ECO:0000259" key="12">
    <source>
        <dbReference type="PROSITE" id="PS50102"/>
    </source>
</evidence>
<feature type="compositionally biased region" description="Low complexity" evidence="10">
    <location>
        <begin position="716"/>
        <end position="726"/>
    </location>
</feature>
<sequence length="744" mass="86186">MSVVIETTIGDITVDLFVKERPKAALNFIKLCKLKYYNFNLFHTIQHGFVAQTGDPTGTGDSGKSVWGVLEGSHKRFFEPESVPKIKHTEPGLLSMVGSDDNMVGSQFLITLGPDLTSLDGKHCVIGEVTEGHDVLRKLNEAICDETHRPYQDIRITHTVILDDPFSNPRGFRTPSRSPSPSVERLQGGRIAADEEINDTEGKTDAEVAEMLAEREAKARATILEIVGDLPDADIAPPENVLFVCKLNPVTTDDDLQIIFSRFGKIKGCEVIRDKASGDSLQYAFIEFENRRACEDAYFKMDNVLIDDRRIHVDFSQSVSKMKWRGKGKGIEYSDGNENKSYRELEYKSSRRRLRAPSRLRRSNDSSNSRSRSKSKSRSRSRSPKRNKRSSRSRNRSPYRPMQKRDFFSREYRFQGGRSSGGHYRVLRYARGRFDYKNRPYPDTRRNRQPQMPYQQRRRSGSRGYDNYRNQRRSRSPYERDRRNNNPRRSRSRSYDSVDSYRKKSYSRERNNKGRQDSRSPYDSNRYSKQEARYRQQNPRSPNNGKRSPSPARNKRRISKSPIDIRPKKRFSYSRSPEPYRSRSRQREPPKATNIKKRSPSPPSPPKHIDKYKEKSFSIERQIHLHQQQLQQHQQQQQQQYHQQESPQPSVSQKPPLLTKEKSNKKKSEKSKKSKKHRNKSSDSSASNSDSASSDEKSKKKKKKSKKKKSKKSKKYSSSSDDSSSSHSDDSSGNEKRKKSKKKK</sequence>
<dbReference type="InterPro" id="IPR035979">
    <property type="entry name" value="RBD_domain_sf"/>
</dbReference>
<dbReference type="SUPFAM" id="SSF50891">
    <property type="entry name" value="Cyclophilin-like"/>
    <property type="match status" value="1"/>
</dbReference>